<proteinExistence type="predicted"/>
<dbReference type="AlphaFoldDB" id="A0A409XG63"/>
<name>A0A409XG63_PSICY</name>
<accession>A0A409XG63</accession>
<feature type="compositionally biased region" description="Basic and acidic residues" evidence="2">
    <location>
        <begin position="333"/>
        <end position="343"/>
    </location>
</feature>
<dbReference type="InParanoid" id="A0A409XG63"/>
<evidence type="ECO:0008006" key="5">
    <source>
        <dbReference type="Google" id="ProtNLM"/>
    </source>
</evidence>
<feature type="compositionally biased region" description="Polar residues" evidence="2">
    <location>
        <begin position="219"/>
        <end position="253"/>
    </location>
</feature>
<evidence type="ECO:0000313" key="3">
    <source>
        <dbReference type="EMBL" id="PPQ89740.1"/>
    </source>
</evidence>
<feature type="compositionally biased region" description="Polar residues" evidence="2">
    <location>
        <begin position="360"/>
        <end position="375"/>
    </location>
</feature>
<evidence type="ECO:0000256" key="2">
    <source>
        <dbReference type="SAM" id="MobiDB-lite"/>
    </source>
</evidence>
<evidence type="ECO:0000313" key="4">
    <source>
        <dbReference type="Proteomes" id="UP000283269"/>
    </source>
</evidence>
<feature type="region of interest" description="Disordered" evidence="2">
    <location>
        <begin position="282"/>
        <end position="384"/>
    </location>
</feature>
<evidence type="ECO:0000256" key="1">
    <source>
        <dbReference type="SAM" id="Coils"/>
    </source>
</evidence>
<feature type="compositionally biased region" description="Polar residues" evidence="2">
    <location>
        <begin position="287"/>
        <end position="301"/>
    </location>
</feature>
<keyword evidence="4" id="KW-1185">Reference proteome</keyword>
<feature type="region of interest" description="Disordered" evidence="2">
    <location>
        <begin position="218"/>
        <end position="259"/>
    </location>
</feature>
<feature type="region of interest" description="Disordered" evidence="2">
    <location>
        <begin position="58"/>
        <end position="85"/>
    </location>
</feature>
<keyword evidence="1" id="KW-0175">Coiled coil</keyword>
<dbReference type="STRING" id="93625.A0A409XG63"/>
<gene>
    <name evidence="3" type="ORF">CVT25_014141</name>
</gene>
<dbReference type="EMBL" id="NHYD01001843">
    <property type="protein sequence ID" value="PPQ89740.1"/>
    <property type="molecule type" value="Genomic_DNA"/>
</dbReference>
<reference evidence="3 4" key="1">
    <citation type="journal article" date="2018" name="Evol. Lett.">
        <title>Horizontal gene cluster transfer increased hallucinogenic mushroom diversity.</title>
        <authorList>
            <person name="Reynolds H.T."/>
            <person name="Vijayakumar V."/>
            <person name="Gluck-Thaler E."/>
            <person name="Korotkin H.B."/>
            <person name="Matheny P.B."/>
            <person name="Slot J.C."/>
        </authorList>
    </citation>
    <scope>NUCLEOTIDE SEQUENCE [LARGE SCALE GENOMIC DNA]</scope>
    <source>
        <strain evidence="3 4">2631</strain>
    </source>
</reference>
<dbReference type="Gene3D" id="1.20.5.170">
    <property type="match status" value="1"/>
</dbReference>
<protein>
    <recommendedName>
        <fullName evidence="5">Zinc finger GRF-type domain-containing protein</fullName>
    </recommendedName>
</protein>
<dbReference type="Proteomes" id="UP000283269">
    <property type="component" value="Unassembled WGS sequence"/>
</dbReference>
<comment type="caution">
    <text evidence="3">The sequence shown here is derived from an EMBL/GenBank/DDBJ whole genome shotgun (WGS) entry which is preliminary data.</text>
</comment>
<organism evidence="3 4">
    <name type="scientific">Psilocybe cyanescens</name>
    <dbReference type="NCBI Taxonomy" id="93625"/>
    <lineage>
        <taxon>Eukaryota</taxon>
        <taxon>Fungi</taxon>
        <taxon>Dikarya</taxon>
        <taxon>Basidiomycota</taxon>
        <taxon>Agaricomycotina</taxon>
        <taxon>Agaricomycetes</taxon>
        <taxon>Agaricomycetidae</taxon>
        <taxon>Agaricales</taxon>
        <taxon>Agaricineae</taxon>
        <taxon>Strophariaceae</taxon>
        <taxon>Psilocybe</taxon>
    </lineage>
</organism>
<feature type="coiled-coil region" evidence="1">
    <location>
        <begin position="416"/>
        <end position="457"/>
    </location>
</feature>
<dbReference type="InterPro" id="IPR046347">
    <property type="entry name" value="bZIP_sf"/>
</dbReference>
<dbReference type="GO" id="GO:0003700">
    <property type="term" value="F:DNA-binding transcription factor activity"/>
    <property type="evidence" value="ECO:0007669"/>
    <property type="project" value="InterPro"/>
</dbReference>
<sequence>MDNNSDAFPDCTGHGLPARLWWTKKQPPRQFYRCSKPIGQQCKFFAWVTPEESILSQANVLPPTPDSARPSGQNYPVSPSTPTPAPRNISTANAVLQRNFFHLDAASGSGINGVPKTPAAGPEYSNNSKYGFRSLIGLTGTCSQPNDIPLGTLPEYVMKLKRQKVAADRSREAKNTAIISLQDQVNRLEAEVVSKYYQCPETENNQCKYTAWVPDEPASSATLSQGSNVPSTPSSQPKASSQPYPEASSTPKRNISAIDDDEYQKGVLCSQKRLKIIQDTLAGPSTGEYSTPTDSSQNSKLKPTVGIPSINYDNPLKNGGEESKSPPPSTPPRRPEPAARNDNENPFQDVSSALGEHDMTTQSRNGPSATPVQETPQDESSDSIAETVSDMIRRLETLPDYIRKFEGRKIAAEKSRDAKNTKMINLQNQVRTLELEVERLKAREKELEDVIAAYEQH</sequence>
<dbReference type="SUPFAM" id="SSF57959">
    <property type="entry name" value="Leucine zipper domain"/>
    <property type="match status" value="1"/>
</dbReference>
<dbReference type="OrthoDB" id="5418639at2759"/>